<dbReference type="RefSeq" id="WP_348944623.1">
    <property type="nucleotide sequence ID" value="NZ_CP157355.1"/>
</dbReference>
<accession>A0AAU7F6F0</accession>
<dbReference type="Pfam" id="PF11306">
    <property type="entry name" value="DUF3108"/>
    <property type="match status" value="1"/>
</dbReference>
<dbReference type="InterPro" id="IPR021457">
    <property type="entry name" value="DUF3108"/>
</dbReference>
<name>A0AAU7F6F0_9NEIS</name>
<dbReference type="KEGG" id="cmav:ABHF33_14565"/>
<dbReference type="EMBL" id="CP157355">
    <property type="protein sequence ID" value="XBM00260.1"/>
    <property type="molecule type" value="Genomic_DNA"/>
</dbReference>
<gene>
    <name evidence="1" type="ORF">ABHF33_14565</name>
</gene>
<proteinExistence type="predicted"/>
<dbReference type="AlphaFoldDB" id="A0AAU7F6F0"/>
<reference evidence="1" key="1">
    <citation type="submission" date="2024-05" db="EMBL/GenBank/DDBJ databases">
        <authorList>
            <person name="Yang L."/>
            <person name="Pan L."/>
        </authorList>
    </citation>
    <scope>NUCLEOTIDE SEQUENCE</scope>
    <source>
        <strain evidence="1">FCG-7</strain>
    </source>
</reference>
<sequence length="417" mass="46077">MNKYAWWALALSLTLHLVSVLAEPMLNWLSYRQIADPVLKKTARQLASQSLDHLDTPDPLSKVKAVEQQMVLLQPVAVRQSEPATTDHTASRARQRKLAAEAASQVTQENASVNTASVAASIASSVTAEGLAASESAALAAANMLQSADMQTTAASQASTVKLLSGADKASGAQRASATLAKRADPGKTDPIKIDREAAKRFPREVKIEYRYLGFPAYLHWKLEAGRYDLQLDVPIPGHARRFISRGKIDKHGVMPEQFVEYRKQFATPKFDVRFDWEKAEVTLSEGENHKVEPFAAGDQDLMSAALHLALMGGSQPKYEMALFSGRKRYPEVQFELKGEAQLTIGGKEIPALLMSSRTGERQVDFWLAPDWHNLPVRMVLNFGKDGTYDLSAYNLTLDGKKVLEWVNPNAHSQRRP</sequence>
<evidence type="ECO:0000313" key="1">
    <source>
        <dbReference type="EMBL" id="XBM00260.1"/>
    </source>
</evidence>
<protein>
    <submittedName>
        <fullName evidence="1">DUF3108 domain-containing protein</fullName>
    </submittedName>
</protein>
<organism evidence="1">
    <name type="scientific">Chitinibacter mangrovi</name>
    <dbReference type="NCBI Taxonomy" id="3153927"/>
    <lineage>
        <taxon>Bacteria</taxon>
        <taxon>Pseudomonadati</taxon>
        <taxon>Pseudomonadota</taxon>
        <taxon>Betaproteobacteria</taxon>
        <taxon>Neisseriales</taxon>
        <taxon>Chitinibacteraceae</taxon>
        <taxon>Chitinibacter</taxon>
    </lineage>
</organism>